<dbReference type="Pfam" id="PF00792">
    <property type="entry name" value="PI3K_C2"/>
    <property type="match status" value="1"/>
</dbReference>
<evidence type="ECO:0000259" key="10">
    <source>
        <dbReference type="PROSITE" id="PS51545"/>
    </source>
</evidence>
<feature type="domain" description="PIK helical" evidence="10">
    <location>
        <begin position="1145"/>
        <end position="1322"/>
    </location>
</feature>
<feature type="region of interest" description="Disordered" evidence="7">
    <location>
        <begin position="732"/>
        <end position="764"/>
    </location>
</feature>
<dbReference type="SUPFAM" id="SSF64268">
    <property type="entry name" value="PX domain"/>
    <property type="match status" value="1"/>
</dbReference>
<dbReference type="eggNOG" id="KOG0905">
    <property type="taxonomic scope" value="Eukaryota"/>
</dbReference>
<dbReference type="InterPro" id="IPR001683">
    <property type="entry name" value="PX_dom"/>
</dbReference>
<dbReference type="GO" id="GO:0005942">
    <property type="term" value="C:phosphatidylinositol 3-kinase complex"/>
    <property type="evidence" value="ECO:0007669"/>
    <property type="project" value="TreeGrafter"/>
</dbReference>
<evidence type="ECO:0000256" key="7">
    <source>
        <dbReference type="SAM" id="MobiDB-lite"/>
    </source>
</evidence>
<feature type="compositionally biased region" description="Polar residues" evidence="7">
    <location>
        <begin position="429"/>
        <end position="447"/>
    </location>
</feature>
<dbReference type="GO" id="GO:0035005">
    <property type="term" value="F:1-phosphatidylinositol-4-phosphate 3-kinase activity"/>
    <property type="evidence" value="ECO:0007669"/>
    <property type="project" value="TreeGrafter"/>
</dbReference>
<evidence type="ECO:0000259" key="11">
    <source>
        <dbReference type="PROSITE" id="PS51546"/>
    </source>
</evidence>
<dbReference type="PROSITE" id="PS51546">
    <property type="entry name" value="PI3K_RBD"/>
    <property type="match status" value="1"/>
</dbReference>
<dbReference type="FunFam" id="3.30.1010.10:FF:000001">
    <property type="entry name" value="Phosphatidylinositol 4-phosphate 3-kinase C2 domain-containing subunit beta"/>
    <property type="match status" value="1"/>
</dbReference>
<feature type="compositionally biased region" description="Polar residues" evidence="7">
    <location>
        <begin position="740"/>
        <end position="750"/>
    </location>
</feature>
<dbReference type="GO" id="GO:0005524">
    <property type="term" value="F:ATP binding"/>
    <property type="evidence" value="ECO:0007669"/>
    <property type="project" value="UniProtKB-KW"/>
</dbReference>
<feature type="compositionally biased region" description="Polar residues" evidence="7">
    <location>
        <begin position="17"/>
        <end position="33"/>
    </location>
</feature>
<dbReference type="PANTHER" id="PTHR10048:SF14">
    <property type="entry name" value="LD28067P"/>
    <property type="match status" value="1"/>
</dbReference>
<dbReference type="CDD" id="cd04012">
    <property type="entry name" value="C2A_PI3K_class_II"/>
    <property type="match status" value="1"/>
</dbReference>
<dbReference type="PROSITE" id="PS50195">
    <property type="entry name" value="PX"/>
    <property type="match status" value="1"/>
</dbReference>
<feature type="region of interest" description="Disordered" evidence="7">
    <location>
        <begin position="1914"/>
        <end position="1966"/>
    </location>
</feature>
<dbReference type="InterPro" id="IPR016024">
    <property type="entry name" value="ARM-type_fold"/>
</dbReference>
<dbReference type="InterPro" id="IPR001263">
    <property type="entry name" value="PI3K_accessory_dom"/>
</dbReference>
<feature type="compositionally biased region" description="Polar residues" evidence="7">
    <location>
        <begin position="304"/>
        <end position="334"/>
    </location>
</feature>
<dbReference type="InterPro" id="IPR011009">
    <property type="entry name" value="Kinase-like_dom_sf"/>
</dbReference>
<dbReference type="SMART" id="SM00146">
    <property type="entry name" value="PI3Kc"/>
    <property type="match status" value="1"/>
</dbReference>
<evidence type="ECO:0000256" key="2">
    <source>
        <dbReference type="ARBA" id="ARBA00022741"/>
    </source>
</evidence>
<dbReference type="InterPro" id="IPR042236">
    <property type="entry name" value="PI3K_accessory_sf"/>
</dbReference>
<gene>
    <name evidence="13" type="ORF">CAOG_007489</name>
</gene>
<keyword evidence="2" id="KW-0547">Nucleotide-binding</keyword>
<keyword evidence="4" id="KW-0067">ATP-binding</keyword>
<feature type="domain" description="PX" evidence="8">
    <location>
        <begin position="1738"/>
        <end position="1855"/>
    </location>
</feature>
<keyword evidence="5" id="KW-0443">Lipid metabolism</keyword>
<dbReference type="InterPro" id="IPR002420">
    <property type="entry name" value="PI3K-type_C2_dom"/>
</dbReference>
<dbReference type="InterPro" id="IPR015433">
    <property type="entry name" value="PI3/4_kinase"/>
</dbReference>
<accession>A0A0D2UPS8</accession>
<feature type="compositionally biased region" description="Polar residues" evidence="7">
    <location>
        <begin position="364"/>
        <end position="373"/>
    </location>
</feature>
<dbReference type="GO" id="GO:0005737">
    <property type="term" value="C:cytoplasm"/>
    <property type="evidence" value="ECO:0007669"/>
    <property type="project" value="TreeGrafter"/>
</dbReference>
<feature type="compositionally biased region" description="Low complexity" evidence="7">
    <location>
        <begin position="1862"/>
        <end position="1899"/>
    </location>
</feature>
<keyword evidence="3 13" id="KW-0418">Kinase</keyword>
<dbReference type="SUPFAM" id="SSF56112">
    <property type="entry name" value="Protein kinase-like (PK-like)"/>
    <property type="match status" value="1"/>
</dbReference>
<dbReference type="InterPro" id="IPR036871">
    <property type="entry name" value="PX_dom_sf"/>
</dbReference>
<feature type="compositionally biased region" description="Acidic residues" evidence="7">
    <location>
        <begin position="1957"/>
        <end position="1966"/>
    </location>
</feature>
<evidence type="ECO:0000313" key="13">
    <source>
        <dbReference type="EMBL" id="KJE97001.1"/>
    </source>
</evidence>
<evidence type="ECO:0000259" key="9">
    <source>
        <dbReference type="PROSITE" id="PS50290"/>
    </source>
</evidence>
<evidence type="ECO:0000256" key="1">
    <source>
        <dbReference type="ARBA" id="ARBA00022679"/>
    </source>
</evidence>
<feature type="region of interest" description="Disordered" evidence="7">
    <location>
        <begin position="156"/>
        <end position="241"/>
    </location>
</feature>
<dbReference type="SMART" id="SM00312">
    <property type="entry name" value="PX"/>
    <property type="match status" value="1"/>
</dbReference>
<feature type="compositionally biased region" description="Polar residues" evidence="7">
    <location>
        <begin position="1127"/>
        <end position="1148"/>
    </location>
</feature>
<feature type="region of interest" description="Disordered" evidence="7">
    <location>
        <begin position="1"/>
        <end position="131"/>
    </location>
</feature>
<evidence type="ECO:0000313" key="14">
    <source>
        <dbReference type="Proteomes" id="UP000008743"/>
    </source>
</evidence>
<dbReference type="SUPFAM" id="SSF48371">
    <property type="entry name" value="ARM repeat"/>
    <property type="match status" value="1"/>
</dbReference>
<dbReference type="SMART" id="SM00145">
    <property type="entry name" value="PI3Ka"/>
    <property type="match status" value="1"/>
</dbReference>
<evidence type="ECO:0000256" key="3">
    <source>
        <dbReference type="ARBA" id="ARBA00022777"/>
    </source>
</evidence>
<dbReference type="GO" id="GO:0043491">
    <property type="term" value="P:phosphatidylinositol 3-kinase/protein kinase B signal transduction"/>
    <property type="evidence" value="ECO:0007669"/>
    <property type="project" value="TreeGrafter"/>
</dbReference>
<reference evidence="14" key="1">
    <citation type="submission" date="2011-02" db="EMBL/GenBank/DDBJ databases">
        <title>The Genome Sequence of Capsaspora owczarzaki ATCC 30864.</title>
        <authorList>
            <person name="Russ C."/>
            <person name="Cuomo C."/>
            <person name="Burger G."/>
            <person name="Gray M.W."/>
            <person name="Holland P.W.H."/>
            <person name="King N."/>
            <person name="Lang F.B.F."/>
            <person name="Roger A.J."/>
            <person name="Ruiz-Trillo I."/>
            <person name="Young S.K."/>
            <person name="Zeng Q."/>
            <person name="Gargeya S."/>
            <person name="Alvarado L."/>
            <person name="Berlin A."/>
            <person name="Chapman S.B."/>
            <person name="Chen Z."/>
            <person name="Freedman E."/>
            <person name="Gellesch M."/>
            <person name="Goldberg J."/>
            <person name="Griggs A."/>
            <person name="Gujja S."/>
            <person name="Heilman E."/>
            <person name="Heiman D."/>
            <person name="Howarth C."/>
            <person name="Mehta T."/>
            <person name="Neiman D."/>
            <person name="Pearson M."/>
            <person name="Roberts A."/>
            <person name="Saif S."/>
            <person name="Shea T."/>
            <person name="Shenoy N."/>
            <person name="Sisk P."/>
            <person name="Stolte C."/>
            <person name="Sykes S."/>
            <person name="White J."/>
            <person name="Yandava C."/>
            <person name="Haas B."/>
            <person name="Nusbaum C."/>
            <person name="Birren B."/>
        </authorList>
    </citation>
    <scope>NUCLEOTIDE SEQUENCE</scope>
    <source>
        <strain evidence="14">ATCC 30864</strain>
    </source>
</reference>
<dbReference type="InterPro" id="IPR036940">
    <property type="entry name" value="PI3/4_kinase_cat_sf"/>
</dbReference>
<feature type="region of interest" description="Disordered" evidence="7">
    <location>
        <begin position="1858"/>
        <end position="1900"/>
    </location>
</feature>
<comment type="similarity">
    <text evidence="6">Belongs to the PI3/PI4-kinase family.</text>
</comment>
<dbReference type="STRING" id="595528.A0A0D2UPS8"/>
<dbReference type="PANTHER" id="PTHR10048">
    <property type="entry name" value="PHOSPHATIDYLINOSITOL KINASE"/>
    <property type="match status" value="1"/>
</dbReference>
<dbReference type="InterPro" id="IPR000341">
    <property type="entry name" value="PI3K_Ras-bd_dom"/>
</dbReference>
<feature type="compositionally biased region" description="Polar residues" evidence="7">
    <location>
        <begin position="545"/>
        <end position="556"/>
    </location>
</feature>
<dbReference type="Gene3D" id="1.10.1070.11">
    <property type="entry name" value="Phosphatidylinositol 3-/4-kinase, catalytic domain"/>
    <property type="match status" value="1"/>
</dbReference>
<dbReference type="Gene3D" id="3.30.1520.10">
    <property type="entry name" value="Phox-like domain"/>
    <property type="match status" value="1"/>
</dbReference>
<evidence type="ECO:0000256" key="5">
    <source>
        <dbReference type="ARBA" id="ARBA00023098"/>
    </source>
</evidence>
<feature type="domain" description="PI3K-RBD" evidence="11">
    <location>
        <begin position="600"/>
        <end position="712"/>
    </location>
</feature>
<dbReference type="FunFam" id="1.10.1070.11:FF:000001">
    <property type="entry name" value="Phosphatidylinositol 4,5-bisphosphate 3-kinase catalytic subunit"/>
    <property type="match status" value="1"/>
</dbReference>
<feature type="compositionally biased region" description="Low complexity" evidence="7">
    <location>
        <begin position="176"/>
        <end position="218"/>
    </location>
</feature>
<feature type="region of interest" description="Disordered" evidence="7">
    <location>
        <begin position="1123"/>
        <end position="1169"/>
    </location>
</feature>
<feature type="region of interest" description="Disordered" evidence="7">
    <location>
        <begin position="269"/>
        <end position="447"/>
    </location>
</feature>
<feature type="compositionally biased region" description="Low complexity" evidence="7">
    <location>
        <begin position="399"/>
        <end position="428"/>
    </location>
</feature>
<feature type="compositionally biased region" description="Low complexity" evidence="7">
    <location>
        <begin position="79"/>
        <end position="131"/>
    </location>
</feature>
<dbReference type="GO" id="GO:0016303">
    <property type="term" value="F:1-phosphatidylinositol-3-kinase activity"/>
    <property type="evidence" value="ECO:0007669"/>
    <property type="project" value="TreeGrafter"/>
</dbReference>
<name>A0A0D2UPS8_CAPO3</name>
<dbReference type="PhylomeDB" id="A0A0D2UPS8"/>
<dbReference type="PROSITE" id="PS51545">
    <property type="entry name" value="PIK_HELICAL"/>
    <property type="match status" value="1"/>
</dbReference>
<organism evidence="13 14">
    <name type="scientific">Capsaspora owczarzaki (strain ATCC 30864)</name>
    <dbReference type="NCBI Taxonomy" id="595528"/>
    <lineage>
        <taxon>Eukaryota</taxon>
        <taxon>Filasterea</taxon>
        <taxon>Capsaspora</taxon>
    </lineage>
</organism>
<feature type="compositionally biased region" description="Polar residues" evidence="7">
    <location>
        <begin position="60"/>
        <end position="72"/>
    </location>
</feature>
<dbReference type="InterPro" id="IPR035892">
    <property type="entry name" value="C2_domain_sf"/>
</dbReference>
<feature type="compositionally biased region" description="Low complexity" evidence="7">
    <location>
        <begin position="34"/>
        <end position="59"/>
    </location>
</feature>
<dbReference type="CDD" id="cd05166">
    <property type="entry name" value="PI3Kc_II"/>
    <property type="match status" value="1"/>
</dbReference>
<protein>
    <submittedName>
        <fullName evidence="13">Atypical/PI3K/PI4K protein kinase</fullName>
    </submittedName>
</protein>
<feature type="domain" description="C2 PI3K-type" evidence="12">
    <location>
        <begin position="946"/>
        <end position="1104"/>
    </location>
</feature>
<keyword evidence="1" id="KW-0808">Transferase</keyword>
<dbReference type="Gene3D" id="3.30.1010.10">
    <property type="entry name" value="Phosphatidylinositol 3-kinase Catalytic Subunit, Chain A, domain 4"/>
    <property type="match status" value="1"/>
</dbReference>
<dbReference type="Pfam" id="PF00613">
    <property type="entry name" value="PI3Ka"/>
    <property type="match status" value="1"/>
</dbReference>
<evidence type="ECO:0000259" key="8">
    <source>
        <dbReference type="PROSITE" id="PS50195"/>
    </source>
</evidence>
<dbReference type="Proteomes" id="UP000008743">
    <property type="component" value="Unassembled WGS sequence"/>
</dbReference>
<dbReference type="SMART" id="SM00142">
    <property type="entry name" value="PI3K_C2"/>
    <property type="match status" value="1"/>
</dbReference>
<evidence type="ECO:0000259" key="12">
    <source>
        <dbReference type="PROSITE" id="PS51547"/>
    </source>
</evidence>
<feature type="compositionally biased region" description="Polar residues" evidence="7">
    <location>
        <begin position="343"/>
        <end position="354"/>
    </location>
</feature>
<dbReference type="SUPFAM" id="SSF49562">
    <property type="entry name" value="C2 domain (Calcium/lipid-binding domain, CaLB)"/>
    <property type="match status" value="1"/>
</dbReference>
<dbReference type="InParanoid" id="A0A0D2UPS8"/>
<feature type="compositionally biased region" description="Low complexity" evidence="7">
    <location>
        <begin position="1926"/>
        <end position="1943"/>
    </location>
</feature>
<dbReference type="PROSITE" id="PS51547">
    <property type="entry name" value="C2_PI3K"/>
    <property type="match status" value="1"/>
</dbReference>
<feature type="region of interest" description="Disordered" evidence="7">
    <location>
        <begin position="527"/>
        <end position="560"/>
    </location>
</feature>
<dbReference type="GO" id="GO:0048015">
    <property type="term" value="P:phosphatidylinositol-mediated signaling"/>
    <property type="evidence" value="ECO:0007669"/>
    <property type="project" value="TreeGrafter"/>
</dbReference>
<dbReference type="GO" id="GO:0005886">
    <property type="term" value="C:plasma membrane"/>
    <property type="evidence" value="ECO:0007669"/>
    <property type="project" value="TreeGrafter"/>
</dbReference>
<dbReference type="Gene3D" id="1.25.40.70">
    <property type="entry name" value="Phosphatidylinositol 3-kinase, accessory domain (PIK)"/>
    <property type="match status" value="1"/>
</dbReference>
<dbReference type="InterPro" id="IPR018936">
    <property type="entry name" value="PI3/4_kinase_CS"/>
</dbReference>
<feature type="domain" description="PI3K/PI4K catalytic" evidence="9">
    <location>
        <begin position="1417"/>
        <end position="1696"/>
    </location>
</feature>
<sequence length="1966" mass="208607">MPLISGGRPGGPPPPSAQQHQQNGPSTSTRPLQASSSASLLTTNAAPNAPPAAAAAAAASTSVAGPSRTRSPSVHALLQQQQQQQQSSASDAATGPMSSSSSSSAAGGAAAGAAGLPQASSQAQAQSKAAAIARLSTALQPKVQAAASLGVGAAGGALHASPLQPAQKAAATSHPAASSVSGSSSSSSLAGALKPQPQSQAQAQAQAQAPLLAPQTAAGSAGLSKSPIPSNSNSAPIAPSATSSAIAAAAVTAAASMRSAQTETAAATLSTTTAAKSPVAAPTPQSASARTNAALTGSSGSGSLDPTTASPGLASGKQSAGVSPQSKSPVQASASFVDEIKTRASQAKSPQVTASAVPVDVASPTATPLSPATSLAEELKQRSPRPAGGAPERPPAPTRPATLIQSSSSPSLQSTNAAKAALKATSAAETGTPSKSFNVEQPTKSVQQQPIYATVVPAARVSPAAAMAAQTSNNASVEYAAIKPSTGPSAARSPVGAAGSRISISAPSLIKHTGPVPLEASKQRYIAAGPHNAPPPSVTVASPEPSGSPSHTTMPRTTTAAAAAAAAAAGGTAASSVDKFSALKESRSSMVALASTLPANSSLFLNRWRLEVSLLQERPIKASNQNFEVEAFRKMVCTVETSTADLIQTACRMLGVALTSPRLKVIGLSEYLETEQHERTGARRAFPVFVAEHEYVHICRKFNREISLVLVDGPDVDRSLMRIEPDDLIESHAEKRLSGQPGQRNSNGALLSNMADGDQKSSDTEGLDALAEFTTRWASSPVFQDAAITLSRYRETQAKIEALCASEQSQLSAITRETTQLIQMAKATCALLGTTETIDIQQCAAEILQRKKMLWSKNGELTDEMLAGMMRQQMNELYRQLLAVIAMYALSMDGEIASEADQDHAIKLGSWIDADTIDAALQALAAASAPAGLNNGSSFTWMSDIPTTQFRVCVQSLHHVPAAWMRFDLFYVDAGLYYGGNLLAPSIRTKPTLLEKGMFDRCTWDGWLQYNFPMRALPMEARLCFTVFGLKIDSKDNNSAQTASLSIAGVPLGWVSLPMFNFRFLLSTGRYLLGMWPDGPADPIGTTQANSAHDECALLQVDLDTHPVPVLHPSALTIIKGRHRFRQQQSSSTSGPVQRSAAASNRSRPTGAGAARPSPESTSQRNQFVPLDDADKKRFWAERNELISHPQALPRVLLSFRALDPLSVTDVHRLLQEWTPLSPVAALELLHAKYPDTRVRETAIEWMSALSDDDLCDCLPQLVQGLKYETFHDSALLRFLIHRALGSCRIGLQLFWCLKADMNINPQFARRCELVLEALLAACGSAMRSELARQLQLCALLSRSAVSVREAKDAQRPQVLQEEMHRTAADMTWIEASTGALNGAAGASGEVSVASAAASSASVRLPLNPSQEVAGINVEQCSYFNSKTLPLRVVFRNADPLGSPINVIYKVGDDLRQDMITLQMIRIMDKLWLREGLDLKMITYRCLATGSDSGMVEMVMNSDTLRRIETEEVGLAGSFKDRPLADWLRKHNQSDEAYDKAVSNFTASCAGYCVATYVLGICDRHNDNIMVTKSGHLFHIDFGKFLGNAQRFGSFKRDRAPFILTPGFAYVINGGEKFNQRFKDFEALCCTAYNVLRRHASLFVNLLGMMMSSGIPELREEKDLAYVVDALFLSASEKEADEQFRKLIDESLSSKFTQINFFIHNVAQVKFTGSSPGKAVSLDTLSFMPNKYSAATEPRVFSVKVASVEKVWNPDKYYVYVMKVSLMNGNEYTLTRRFHQFDEFYQKLTATFPMDVSRMPFFPAKLVVGRSQVRSVSLKRMKELDDFLAGLLNMREEVAHSDLLYTFLHPSVQADAGASRKAPNASPAAALAASNNGSSNGPPRHARTLSTSGSAGSSAQAVNPAALINRTTQAYNARPPPPTVPYLPATTATSPSTVTPQPSGAMSPAQEDSSGGETDEEEIEAS</sequence>
<keyword evidence="14" id="KW-1185">Reference proteome</keyword>
<dbReference type="GO" id="GO:0035091">
    <property type="term" value="F:phosphatidylinositol binding"/>
    <property type="evidence" value="ECO:0007669"/>
    <property type="project" value="InterPro"/>
</dbReference>
<dbReference type="OrthoDB" id="67688at2759"/>
<evidence type="ECO:0000256" key="6">
    <source>
        <dbReference type="PROSITE-ProRule" id="PRU00880"/>
    </source>
</evidence>
<dbReference type="PROSITE" id="PS50290">
    <property type="entry name" value="PI3_4_KINASE_3"/>
    <property type="match status" value="1"/>
</dbReference>
<dbReference type="InterPro" id="IPR000403">
    <property type="entry name" value="PI3/4_kinase_cat_dom"/>
</dbReference>
<dbReference type="EMBL" id="KE346373">
    <property type="protein sequence ID" value="KJE97001.1"/>
    <property type="molecule type" value="Genomic_DNA"/>
</dbReference>
<feature type="compositionally biased region" description="Polar residues" evidence="7">
    <location>
        <begin position="283"/>
        <end position="296"/>
    </location>
</feature>
<proteinExistence type="inferred from homology"/>
<evidence type="ECO:0000256" key="4">
    <source>
        <dbReference type="ARBA" id="ARBA00022840"/>
    </source>
</evidence>
<dbReference type="GO" id="GO:0016477">
    <property type="term" value="P:cell migration"/>
    <property type="evidence" value="ECO:0007669"/>
    <property type="project" value="TreeGrafter"/>
</dbReference>
<dbReference type="Pfam" id="PF00787">
    <property type="entry name" value="PX"/>
    <property type="match status" value="1"/>
</dbReference>
<dbReference type="Pfam" id="PF00454">
    <property type="entry name" value="PI3_PI4_kinase"/>
    <property type="match status" value="1"/>
</dbReference>
<dbReference type="PROSITE" id="PS00916">
    <property type="entry name" value="PI3_4_KINASE_2"/>
    <property type="match status" value="1"/>
</dbReference>
<feature type="compositionally biased region" description="Low complexity" evidence="7">
    <location>
        <begin position="226"/>
        <end position="241"/>
    </location>
</feature>
<dbReference type="Gene3D" id="2.60.40.150">
    <property type="entry name" value="C2 domain"/>
    <property type="match status" value="1"/>
</dbReference>